<protein>
    <submittedName>
        <fullName evidence="3">F-box domain-containing protein</fullName>
    </submittedName>
</protein>
<dbReference type="PANTHER" id="PTHR13318">
    <property type="entry name" value="PARTNER OF PAIRED, ISOFORM B-RELATED"/>
    <property type="match status" value="1"/>
</dbReference>
<dbReference type="PANTHER" id="PTHR13318:SF247">
    <property type="entry name" value="GH16156P"/>
    <property type="match status" value="1"/>
</dbReference>
<name>A0A1I8J8D0_9PLAT</name>
<dbReference type="GO" id="GO:0031146">
    <property type="term" value="P:SCF-dependent proteasomal ubiquitin-dependent protein catabolic process"/>
    <property type="evidence" value="ECO:0007669"/>
    <property type="project" value="TreeGrafter"/>
</dbReference>
<dbReference type="InterPro" id="IPR006553">
    <property type="entry name" value="Leu-rich_rpt_Cys-con_subtyp"/>
</dbReference>
<keyword evidence="2" id="KW-1185">Reference proteome</keyword>
<sequence>MVTSLRKRCTQVICSEIRQLKLAYLLSFPPFIRNQLHDMMSRRSLTGSDSLLAAQLVTWATQRVDWSNFDEITDECVQYLSACKSLQSLNLNAMKGSREVPTEKILLTVLPHLANLREVQLRRCSQVTDSVVDALTAASGRRLRVLNLQGCSSCTDASLRHIAERCRCLGSLNLSGCSITDEGVAILAASPLSKLLSELQINQCVSITDASIRCLVDSCPKLSILTFTNCPLLTVESRIALETMQNGGKMKQLFWTVY</sequence>
<evidence type="ECO:0000313" key="2">
    <source>
        <dbReference type="Proteomes" id="UP000095280"/>
    </source>
</evidence>
<organism evidence="2 3">
    <name type="scientific">Macrostomum lignano</name>
    <dbReference type="NCBI Taxonomy" id="282301"/>
    <lineage>
        <taxon>Eukaryota</taxon>
        <taxon>Metazoa</taxon>
        <taxon>Spiralia</taxon>
        <taxon>Lophotrochozoa</taxon>
        <taxon>Platyhelminthes</taxon>
        <taxon>Rhabditophora</taxon>
        <taxon>Macrostomorpha</taxon>
        <taxon>Macrostomida</taxon>
        <taxon>Macrostomidae</taxon>
        <taxon>Macrostomum</taxon>
    </lineage>
</organism>
<evidence type="ECO:0000259" key="1">
    <source>
        <dbReference type="Pfam" id="PF25372"/>
    </source>
</evidence>
<dbReference type="WBParaSite" id="maker-uti_cns_0046223-snap-gene-0.6-mRNA-1">
    <property type="protein sequence ID" value="maker-uti_cns_0046223-snap-gene-0.6-mRNA-1"/>
    <property type="gene ID" value="maker-uti_cns_0046223-snap-gene-0.6"/>
</dbReference>
<dbReference type="SMART" id="SM00367">
    <property type="entry name" value="LRR_CC"/>
    <property type="match status" value="5"/>
</dbReference>
<evidence type="ECO:0000313" key="3">
    <source>
        <dbReference type="WBParaSite" id="maker-uti_cns_0046223-snap-gene-0.6-mRNA-1"/>
    </source>
</evidence>
<dbReference type="Pfam" id="PF25372">
    <property type="entry name" value="DUF7885"/>
    <property type="match status" value="1"/>
</dbReference>
<accession>A0A1I8J8D0</accession>
<proteinExistence type="predicted"/>
<dbReference type="InterPro" id="IPR032675">
    <property type="entry name" value="LRR_dom_sf"/>
</dbReference>
<dbReference type="Gene3D" id="3.80.10.10">
    <property type="entry name" value="Ribonuclease Inhibitor"/>
    <property type="match status" value="1"/>
</dbReference>
<dbReference type="STRING" id="282301.A0A1I8J8D0"/>
<dbReference type="OrthoDB" id="10257471at2759"/>
<feature type="domain" description="F-box/LRR-repeat protein 15-like leucin rich repeat" evidence="1">
    <location>
        <begin position="114"/>
        <end position="188"/>
    </location>
</feature>
<dbReference type="GO" id="GO:0019005">
    <property type="term" value="C:SCF ubiquitin ligase complex"/>
    <property type="evidence" value="ECO:0007669"/>
    <property type="project" value="TreeGrafter"/>
</dbReference>
<dbReference type="AlphaFoldDB" id="A0A1I8J8D0"/>
<dbReference type="SUPFAM" id="SSF52047">
    <property type="entry name" value="RNI-like"/>
    <property type="match status" value="1"/>
</dbReference>
<dbReference type="InterPro" id="IPR057207">
    <property type="entry name" value="FBXL15_LRR"/>
</dbReference>
<dbReference type="Proteomes" id="UP000095280">
    <property type="component" value="Unplaced"/>
</dbReference>
<reference evidence="3" key="1">
    <citation type="submission" date="2016-11" db="UniProtKB">
        <authorList>
            <consortium name="WormBaseParasite"/>
        </authorList>
    </citation>
    <scope>IDENTIFICATION</scope>
</reference>